<dbReference type="InterPro" id="IPR001279">
    <property type="entry name" value="Metallo-B-lactamas"/>
</dbReference>
<dbReference type="Pfam" id="PF10996">
    <property type="entry name" value="Beta-Casp"/>
    <property type="match status" value="1"/>
</dbReference>
<dbReference type="Proteomes" id="UP000520814">
    <property type="component" value="Unassembled WGS sequence"/>
</dbReference>
<dbReference type="Gene3D" id="3.60.15.10">
    <property type="entry name" value="Ribonuclease Z/Hydroxyacylglutathione hydrolase-like"/>
    <property type="match status" value="1"/>
</dbReference>
<sequence>MARIEHAKTQNPQVATLTFWGGVGTVTGSKYLIETKNSRVLIDCGLFQGLKELRDRNWQAPPFDPTTIDAVVLTHAHTDHVGYLPALVKNGFKGEVYCTRATAELARIILEDSAELQEEEADWRNKKGLTDHHPALPLYDRNDVRKTLKLFRPQKGGTEGFQAASDIRVQWWPAGHMLGARSLRVEVSGAGAQGQQRSILFSGDVGRWDQPVLKDPVTPPPADYVLVESTYGDRLHEDEDPRAALAEVIRDAHARNAPVLIPAFSVGRTQDILYHIRELEDAGEIPIIPVRADSPMAAEATQVYLKMIEEHDDDTREITQRKRNPLRTKSMGFSSSREESKRINEETGARVIVSAGGMMTGGRILHHARLLVPNPEATLCFVGFQAAGTTGRRILDGEPEIKIFKEAIPVRCRIKKIGGFSGHADYRELLNWLEPLAKVAPRQVYITHGEPEAALAMQGHIQERFGWNVSVPAYGDVIELR</sequence>
<dbReference type="CDD" id="cd16295">
    <property type="entry name" value="TTHA0252-CPSF-like_MBL-fold"/>
    <property type="match status" value="1"/>
</dbReference>
<dbReference type="Pfam" id="PF00753">
    <property type="entry name" value="Lactamase_B"/>
    <property type="match status" value="1"/>
</dbReference>
<evidence type="ECO:0000256" key="1">
    <source>
        <dbReference type="ARBA" id="ARBA00022801"/>
    </source>
</evidence>
<dbReference type="InterPro" id="IPR036866">
    <property type="entry name" value="RibonucZ/Hydroxyglut_hydro"/>
</dbReference>
<dbReference type="PANTHER" id="PTHR11203:SF37">
    <property type="entry name" value="INTEGRATOR COMPLEX SUBUNIT 11"/>
    <property type="match status" value="1"/>
</dbReference>
<dbReference type="AlphaFoldDB" id="A0A7W9W730"/>
<proteinExistence type="predicted"/>
<evidence type="ECO:0000259" key="2">
    <source>
        <dbReference type="SMART" id="SM00849"/>
    </source>
</evidence>
<dbReference type="Gene3D" id="3.40.50.10890">
    <property type="match status" value="1"/>
</dbReference>
<dbReference type="SMART" id="SM00849">
    <property type="entry name" value="Lactamase_B"/>
    <property type="match status" value="1"/>
</dbReference>
<gene>
    <name evidence="4" type="ORF">HNQ39_003004</name>
</gene>
<feature type="domain" description="Beta-Casp" evidence="3">
    <location>
        <begin position="269"/>
        <end position="394"/>
    </location>
</feature>
<protein>
    <submittedName>
        <fullName evidence="4">Metallo-beta-lactamase family protein</fullName>
    </submittedName>
</protein>
<dbReference type="RefSeq" id="WP_184197603.1">
    <property type="nucleotide sequence ID" value="NZ_JACHGW010000002.1"/>
</dbReference>
<evidence type="ECO:0000313" key="5">
    <source>
        <dbReference type="Proteomes" id="UP000520814"/>
    </source>
</evidence>
<feature type="domain" description="Metallo-beta-lactamase" evidence="2">
    <location>
        <begin position="27"/>
        <end position="253"/>
    </location>
</feature>
<organism evidence="4 5">
    <name type="scientific">Armatimonas rosea</name>
    <dbReference type="NCBI Taxonomy" id="685828"/>
    <lineage>
        <taxon>Bacteria</taxon>
        <taxon>Bacillati</taxon>
        <taxon>Armatimonadota</taxon>
        <taxon>Armatimonadia</taxon>
        <taxon>Armatimonadales</taxon>
        <taxon>Armatimonadaceae</taxon>
        <taxon>Armatimonas</taxon>
    </lineage>
</organism>
<evidence type="ECO:0000313" key="4">
    <source>
        <dbReference type="EMBL" id="MBB6051213.1"/>
    </source>
</evidence>
<dbReference type="InterPro" id="IPR011108">
    <property type="entry name" value="RMMBL"/>
</dbReference>
<keyword evidence="5" id="KW-1185">Reference proteome</keyword>
<dbReference type="PANTHER" id="PTHR11203">
    <property type="entry name" value="CLEAVAGE AND POLYADENYLATION SPECIFICITY FACTOR FAMILY MEMBER"/>
    <property type="match status" value="1"/>
</dbReference>
<dbReference type="GO" id="GO:0016787">
    <property type="term" value="F:hydrolase activity"/>
    <property type="evidence" value="ECO:0007669"/>
    <property type="project" value="UniProtKB-KW"/>
</dbReference>
<dbReference type="SMART" id="SM01027">
    <property type="entry name" value="Beta-Casp"/>
    <property type="match status" value="1"/>
</dbReference>
<dbReference type="Pfam" id="PF07521">
    <property type="entry name" value="RMMBL"/>
    <property type="match status" value="1"/>
</dbReference>
<dbReference type="EMBL" id="JACHGW010000002">
    <property type="protein sequence ID" value="MBB6051213.1"/>
    <property type="molecule type" value="Genomic_DNA"/>
</dbReference>
<dbReference type="SUPFAM" id="SSF56281">
    <property type="entry name" value="Metallo-hydrolase/oxidoreductase"/>
    <property type="match status" value="1"/>
</dbReference>
<evidence type="ECO:0000259" key="3">
    <source>
        <dbReference type="SMART" id="SM01027"/>
    </source>
</evidence>
<comment type="caution">
    <text evidence="4">The sequence shown here is derived from an EMBL/GenBank/DDBJ whole genome shotgun (WGS) entry which is preliminary data.</text>
</comment>
<dbReference type="InterPro" id="IPR050698">
    <property type="entry name" value="MBL"/>
</dbReference>
<accession>A0A7W9W730</accession>
<reference evidence="4 5" key="1">
    <citation type="submission" date="2020-08" db="EMBL/GenBank/DDBJ databases">
        <title>Genomic Encyclopedia of Type Strains, Phase IV (KMG-IV): sequencing the most valuable type-strain genomes for metagenomic binning, comparative biology and taxonomic classification.</title>
        <authorList>
            <person name="Goeker M."/>
        </authorList>
    </citation>
    <scope>NUCLEOTIDE SEQUENCE [LARGE SCALE GENOMIC DNA]</scope>
    <source>
        <strain evidence="4 5">DSM 23562</strain>
    </source>
</reference>
<dbReference type="InterPro" id="IPR022712">
    <property type="entry name" value="Beta_Casp"/>
</dbReference>
<dbReference type="GO" id="GO:0004521">
    <property type="term" value="F:RNA endonuclease activity"/>
    <property type="evidence" value="ECO:0007669"/>
    <property type="project" value="TreeGrafter"/>
</dbReference>
<name>A0A7W9W730_ARMRO</name>
<keyword evidence="1" id="KW-0378">Hydrolase</keyword>